<dbReference type="OrthoDB" id="9807829at2"/>
<feature type="domain" description="Pseudouridine synthase RsuA/RluA-like" evidence="7">
    <location>
        <begin position="92"/>
        <end position="241"/>
    </location>
</feature>
<accession>A0A366IGC3</accession>
<dbReference type="PANTHER" id="PTHR21600">
    <property type="entry name" value="MITOCHONDRIAL RNA PSEUDOURIDINE SYNTHASE"/>
    <property type="match status" value="1"/>
</dbReference>
<gene>
    <name evidence="8" type="ORF">DES36_102102</name>
</gene>
<dbReference type="Pfam" id="PF00849">
    <property type="entry name" value="PseudoU_synth_2"/>
    <property type="match status" value="1"/>
</dbReference>
<organism evidence="8 9">
    <name type="scientific">Alkalibaculum bacchi</name>
    <dbReference type="NCBI Taxonomy" id="645887"/>
    <lineage>
        <taxon>Bacteria</taxon>
        <taxon>Bacillati</taxon>
        <taxon>Bacillota</taxon>
        <taxon>Clostridia</taxon>
        <taxon>Eubacteriales</taxon>
        <taxon>Eubacteriaceae</taxon>
        <taxon>Alkalibaculum</taxon>
    </lineage>
</organism>
<evidence type="ECO:0000313" key="8">
    <source>
        <dbReference type="EMBL" id="RBP68960.1"/>
    </source>
</evidence>
<comment type="catalytic activity">
    <reaction evidence="1 6">
        <text>a uridine in RNA = a pseudouridine in RNA</text>
        <dbReference type="Rhea" id="RHEA:48348"/>
        <dbReference type="Rhea" id="RHEA-COMP:12068"/>
        <dbReference type="Rhea" id="RHEA-COMP:12069"/>
        <dbReference type="ChEBI" id="CHEBI:65314"/>
        <dbReference type="ChEBI" id="CHEBI:65315"/>
    </reaction>
</comment>
<dbReference type="SUPFAM" id="SSF55120">
    <property type="entry name" value="Pseudouridine synthase"/>
    <property type="match status" value="1"/>
</dbReference>
<comment type="caution">
    <text evidence="8">The sequence shown here is derived from an EMBL/GenBank/DDBJ whole genome shotgun (WGS) entry which is preliminary data.</text>
</comment>
<keyword evidence="3 6" id="KW-0413">Isomerase</keyword>
<dbReference type="InterPro" id="IPR006145">
    <property type="entry name" value="PsdUridine_synth_RsuA/RluA"/>
</dbReference>
<evidence type="ECO:0000259" key="7">
    <source>
        <dbReference type="Pfam" id="PF00849"/>
    </source>
</evidence>
<dbReference type="AlphaFoldDB" id="A0A366IGC3"/>
<evidence type="ECO:0000256" key="5">
    <source>
        <dbReference type="PROSITE-ProRule" id="PRU00182"/>
    </source>
</evidence>
<dbReference type="CDD" id="cd02869">
    <property type="entry name" value="PseudoU_synth_RluA_like"/>
    <property type="match status" value="1"/>
</dbReference>
<proteinExistence type="inferred from homology"/>
<dbReference type="InterPro" id="IPR006225">
    <property type="entry name" value="PsdUridine_synth_RluC/D"/>
</dbReference>
<dbReference type="GO" id="GO:0009982">
    <property type="term" value="F:pseudouridine synthase activity"/>
    <property type="evidence" value="ECO:0007669"/>
    <property type="project" value="InterPro"/>
</dbReference>
<dbReference type="RefSeq" id="WP_113919531.1">
    <property type="nucleotide sequence ID" value="NZ_QNRX01000002.1"/>
</dbReference>
<keyword evidence="9" id="KW-1185">Reference proteome</keyword>
<dbReference type="NCBIfam" id="TIGR00005">
    <property type="entry name" value="rluA_subfam"/>
    <property type="match status" value="1"/>
</dbReference>
<keyword evidence="5" id="KW-0694">RNA-binding</keyword>
<evidence type="ECO:0000256" key="6">
    <source>
        <dbReference type="RuleBase" id="RU362028"/>
    </source>
</evidence>
<dbReference type="Gene3D" id="3.30.2350.10">
    <property type="entry name" value="Pseudouridine synthase"/>
    <property type="match status" value="1"/>
</dbReference>
<sequence>MSKYSENYRTYIYTVELPVKIRARDYLVEYCNYSSRLVRKIKREGDILVNGQKVTLSYLVAKGDKLIIYLGEEDIDAEPENIPTTIVHEDEDILVLNKDPGFVTHATLGHPTGNLANAIAYHWKNTGVQAKIRFVNRLDRDTSGIIVIAKNKFAHQFIQDEMKENKVEKIYWAIVEGAVQAEKGTIDAAIGRPYEDSIERVIMEEGQRAVTHYQVIKRFKNHTLIQLQLETGRTHQIRVHAKGIGHPIIGDNLYNPHSIELIQRQALHAKRIKFVHPRTRKMMGFEAELPRDMSDLVVSEKL</sequence>
<dbReference type="InterPro" id="IPR020103">
    <property type="entry name" value="PsdUridine_synth_cat_dom_sf"/>
</dbReference>
<feature type="active site" evidence="4">
    <location>
        <position position="139"/>
    </location>
</feature>
<dbReference type="EMBL" id="QNRX01000002">
    <property type="protein sequence ID" value="RBP68960.1"/>
    <property type="molecule type" value="Genomic_DNA"/>
</dbReference>
<dbReference type="PROSITE" id="PS50889">
    <property type="entry name" value="S4"/>
    <property type="match status" value="1"/>
</dbReference>
<dbReference type="PANTHER" id="PTHR21600:SF44">
    <property type="entry name" value="RIBOSOMAL LARGE SUBUNIT PSEUDOURIDINE SYNTHASE D"/>
    <property type="match status" value="1"/>
</dbReference>
<evidence type="ECO:0000256" key="1">
    <source>
        <dbReference type="ARBA" id="ARBA00000073"/>
    </source>
</evidence>
<dbReference type="GO" id="GO:0000455">
    <property type="term" value="P:enzyme-directed rRNA pseudouridine synthesis"/>
    <property type="evidence" value="ECO:0007669"/>
    <property type="project" value="TreeGrafter"/>
</dbReference>
<evidence type="ECO:0000313" key="9">
    <source>
        <dbReference type="Proteomes" id="UP000253490"/>
    </source>
</evidence>
<comment type="function">
    <text evidence="6">Responsible for synthesis of pseudouridine from uracil.</text>
</comment>
<reference evidence="8 9" key="1">
    <citation type="submission" date="2018-06" db="EMBL/GenBank/DDBJ databases">
        <title>Genomic Encyclopedia of Type Strains, Phase IV (KMG-IV): sequencing the most valuable type-strain genomes for metagenomic binning, comparative biology and taxonomic classification.</title>
        <authorList>
            <person name="Goeker M."/>
        </authorList>
    </citation>
    <scope>NUCLEOTIDE SEQUENCE [LARGE SCALE GENOMIC DNA]</scope>
    <source>
        <strain evidence="8 9">DSM 22112</strain>
    </source>
</reference>
<dbReference type="GO" id="GO:0003723">
    <property type="term" value="F:RNA binding"/>
    <property type="evidence" value="ECO:0007669"/>
    <property type="project" value="UniProtKB-KW"/>
</dbReference>
<comment type="similarity">
    <text evidence="2 6">Belongs to the pseudouridine synthase RluA family.</text>
</comment>
<dbReference type="InterPro" id="IPR050188">
    <property type="entry name" value="RluA_PseudoU_synthase"/>
</dbReference>
<dbReference type="GO" id="GO:0140098">
    <property type="term" value="F:catalytic activity, acting on RNA"/>
    <property type="evidence" value="ECO:0007669"/>
    <property type="project" value="UniProtKB-ARBA"/>
</dbReference>
<evidence type="ECO:0000256" key="3">
    <source>
        <dbReference type="ARBA" id="ARBA00023235"/>
    </source>
</evidence>
<name>A0A366IGC3_9FIRM</name>
<dbReference type="Proteomes" id="UP000253490">
    <property type="component" value="Unassembled WGS sequence"/>
</dbReference>
<protein>
    <recommendedName>
        <fullName evidence="6">Pseudouridine synthase</fullName>
        <ecNumber evidence="6">5.4.99.-</ecNumber>
    </recommendedName>
</protein>
<dbReference type="PROSITE" id="PS01129">
    <property type="entry name" value="PSI_RLU"/>
    <property type="match status" value="1"/>
</dbReference>
<dbReference type="InterPro" id="IPR006224">
    <property type="entry name" value="PsdUridine_synth_RluA-like_CS"/>
</dbReference>
<evidence type="ECO:0000256" key="4">
    <source>
        <dbReference type="PIRSR" id="PIRSR606225-1"/>
    </source>
</evidence>
<dbReference type="EC" id="5.4.99.-" evidence="6"/>
<evidence type="ECO:0000256" key="2">
    <source>
        <dbReference type="ARBA" id="ARBA00010876"/>
    </source>
</evidence>